<dbReference type="GO" id="GO:0005886">
    <property type="term" value="C:plasma membrane"/>
    <property type="evidence" value="ECO:0007669"/>
    <property type="project" value="UniProtKB-UniRule"/>
</dbReference>
<keyword evidence="7 16" id="KW-0812">Transmembrane</keyword>
<evidence type="ECO:0000313" key="20">
    <source>
        <dbReference type="Proteomes" id="UP000243096"/>
    </source>
</evidence>
<evidence type="ECO:0000256" key="14">
    <source>
        <dbReference type="ARBA" id="ARBA00023306"/>
    </source>
</evidence>
<comment type="catalytic activity">
    <reaction evidence="16">
        <text>Preferential cleavage: (Ac)2-L-Lys-D-Ala-|-D-Ala. Also transpeptidation of peptidyl-alanyl moieties that are N-acyl substituents of D-alanine.</text>
        <dbReference type="EC" id="3.4.16.4"/>
    </reaction>
</comment>
<feature type="active site" description="Acyl-ester intermediate" evidence="16">
    <location>
        <position position="305"/>
    </location>
</feature>
<dbReference type="Gene3D" id="1.10.150.770">
    <property type="match status" value="1"/>
</dbReference>
<evidence type="ECO:0000256" key="12">
    <source>
        <dbReference type="ARBA" id="ARBA00023136"/>
    </source>
</evidence>
<dbReference type="Gene3D" id="3.30.450.330">
    <property type="match status" value="1"/>
</dbReference>
<reference evidence="19 20" key="1">
    <citation type="submission" date="2018-01" db="EMBL/GenBank/DDBJ databases">
        <title>Genomic Encyclopedia of Type Strains, Phase III (KMG-III): the genomes of soil and plant-associated and newly described type strains.</title>
        <authorList>
            <person name="Whitman W."/>
        </authorList>
    </citation>
    <scope>NUCLEOTIDE SEQUENCE [LARGE SCALE GENOMIC DNA]</scope>
    <source>
        <strain evidence="19 20">HKI456</strain>
    </source>
</reference>
<keyword evidence="11 16" id="KW-1133">Transmembrane helix</keyword>
<dbReference type="Gene3D" id="3.90.1310.10">
    <property type="entry name" value="Penicillin-binding protein 2a (Domain 2)"/>
    <property type="match status" value="1"/>
</dbReference>
<dbReference type="GO" id="GO:0006508">
    <property type="term" value="P:proteolysis"/>
    <property type="evidence" value="ECO:0007669"/>
    <property type="project" value="UniProtKB-KW"/>
</dbReference>
<dbReference type="InterPro" id="IPR037532">
    <property type="entry name" value="FtsI_transpept"/>
</dbReference>
<comment type="caution">
    <text evidence="19">The sequence shown here is derived from an EMBL/GenBank/DDBJ whole genome shotgun (WGS) entry which is preliminary data.</text>
</comment>
<organism evidence="19 20">
    <name type="scientific">Mycetohabitans endofungorum</name>
    <dbReference type="NCBI Taxonomy" id="417203"/>
    <lineage>
        <taxon>Bacteria</taxon>
        <taxon>Pseudomonadati</taxon>
        <taxon>Pseudomonadota</taxon>
        <taxon>Betaproteobacteria</taxon>
        <taxon>Burkholderiales</taxon>
        <taxon>Burkholderiaceae</taxon>
        <taxon>Mycetohabitans</taxon>
    </lineage>
</organism>
<dbReference type="PANTHER" id="PTHR30627">
    <property type="entry name" value="PEPTIDOGLYCAN D,D-TRANSPEPTIDASE"/>
    <property type="match status" value="1"/>
</dbReference>
<evidence type="ECO:0000313" key="19">
    <source>
        <dbReference type="EMBL" id="PPB84787.1"/>
    </source>
</evidence>
<evidence type="ECO:0000256" key="5">
    <source>
        <dbReference type="ARBA" id="ARBA00022645"/>
    </source>
</evidence>
<dbReference type="Proteomes" id="UP000243096">
    <property type="component" value="Unassembled WGS sequence"/>
</dbReference>
<evidence type="ECO:0000256" key="16">
    <source>
        <dbReference type="HAMAP-Rule" id="MF_02080"/>
    </source>
</evidence>
<name>A0A2P5KDJ8_9BURK</name>
<sequence>MSLWNKRLLRDPYAPLKSPLLAVRMPRWRSRLVLALMIIGFAALATRALWVQVIDRDFYTAQGQKRYQLTLPLDATRGRIVDRHGALLAVSVATYEIWATPGLVKPHTVAPLAKLLDMPVAELERRLAPHRGFVLLKRQIDEETATRIETLGGAGITRVASEKRVYPEGESVAQIVGFTDLENNGLEGVELALDDALKGNAGQREVVRDRLGRFLYDARPVTPARHGDTIRLTIDRRIQQLAYAQLEAAIKQHQAKAGSVVVLDARGGEILAMANWPTFDPNDRAARVSGQVRNRALTDTFEPGSTIKPMIVALALDAGKVRPDTLIDTSPGTYRIGRNVIHDTSNHGVITVAQAIQKSSNVAMAKLALSLPAETIWSKYQEYGFGHPPTITFPGAAPGKLRPYKHWVPIDQATHAYGYGLSMSLMQVAQAYTAFAGDGVMKPAKLVIRDEPDTAAGGHRAVTTPDTAASIRAMLEMAVGPGGTARAAMIDSYRAGGKTGTVRKLAGTSYAKDKYRALFVGMAPMSDPRVIVAVMIDEPAGRSFYGGSVAGPVFAAVTGESLQLLGVPPDVTPLLSGTSNDASA</sequence>
<keyword evidence="12 16" id="KW-0472">Membrane</keyword>
<keyword evidence="10 16" id="KW-0573">Peptidoglycan synthesis</keyword>
<evidence type="ECO:0000256" key="11">
    <source>
        <dbReference type="ARBA" id="ARBA00022989"/>
    </source>
</evidence>
<feature type="domain" description="Penicillin-binding protein dimerisation" evidence="18">
    <location>
        <begin position="74"/>
        <end position="215"/>
    </location>
</feature>
<dbReference type="InterPro" id="IPR012338">
    <property type="entry name" value="Beta-lactam/transpept-like"/>
</dbReference>
<evidence type="ECO:0000256" key="9">
    <source>
        <dbReference type="ARBA" id="ARBA00022960"/>
    </source>
</evidence>
<dbReference type="PANTHER" id="PTHR30627:SF1">
    <property type="entry name" value="PEPTIDOGLYCAN D,D-TRANSPEPTIDASE FTSI"/>
    <property type="match status" value="1"/>
</dbReference>
<evidence type="ECO:0000256" key="3">
    <source>
        <dbReference type="ARBA" id="ARBA00022519"/>
    </source>
</evidence>
<gene>
    <name evidence="16" type="primary">ftsI</name>
    <name evidence="19" type="ORF">B0O95_102188</name>
</gene>
<evidence type="ECO:0000256" key="8">
    <source>
        <dbReference type="ARBA" id="ARBA00022801"/>
    </source>
</evidence>
<dbReference type="InterPro" id="IPR036138">
    <property type="entry name" value="PBP_dimer_sf"/>
</dbReference>
<comment type="similarity">
    <text evidence="16">Belongs to the transpeptidase family. FtsI subfamily.</text>
</comment>
<dbReference type="GO" id="GO:0043093">
    <property type="term" value="P:FtsZ-dependent cytokinesis"/>
    <property type="evidence" value="ECO:0007669"/>
    <property type="project" value="UniProtKB-UniRule"/>
</dbReference>
<dbReference type="GO" id="GO:0009002">
    <property type="term" value="F:serine-type D-Ala-D-Ala carboxypeptidase activity"/>
    <property type="evidence" value="ECO:0007669"/>
    <property type="project" value="UniProtKB-UniRule"/>
</dbReference>
<dbReference type="UniPathway" id="UPA00219"/>
<evidence type="ECO:0000256" key="2">
    <source>
        <dbReference type="ARBA" id="ARBA00022475"/>
    </source>
</evidence>
<dbReference type="OrthoDB" id="9789078at2"/>
<evidence type="ECO:0000256" key="10">
    <source>
        <dbReference type="ARBA" id="ARBA00022984"/>
    </source>
</evidence>
<evidence type="ECO:0000256" key="15">
    <source>
        <dbReference type="ARBA" id="ARBA00023316"/>
    </source>
</evidence>
<keyword evidence="20" id="KW-1185">Reference proteome</keyword>
<comment type="function">
    <text evidence="16">Catalyzes cross-linking of the peptidoglycan cell wall at the division septum.</text>
</comment>
<evidence type="ECO:0000256" key="13">
    <source>
        <dbReference type="ARBA" id="ARBA00023210"/>
    </source>
</evidence>
<dbReference type="InterPro" id="IPR050515">
    <property type="entry name" value="Beta-lactam/transpept"/>
</dbReference>
<dbReference type="GO" id="GO:0008360">
    <property type="term" value="P:regulation of cell shape"/>
    <property type="evidence" value="ECO:0007669"/>
    <property type="project" value="UniProtKB-KW"/>
</dbReference>
<comment type="subcellular location">
    <subcellularLocation>
        <location evidence="1">Membrane</location>
    </subcellularLocation>
</comment>
<dbReference type="GO" id="GO:0008955">
    <property type="term" value="F:peptidoglycan glycosyltransferase activity"/>
    <property type="evidence" value="ECO:0007669"/>
    <property type="project" value="InterPro"/>
</dbReference>
<dbReference type="SUPFAM" id="SSF56519">
    <property type="entry name" value="Penicillin binding protein dimerisation domain"/>
    <property type="match status" value="1"/>
</dbReference>
<keyword evidence="14 16" id="KW-0131">Cell cycle</keyword>
<dbReference type="InterPro" id="IPR005311">
    <property type="entry name" value="PBP_dimer"/>
</dbReference>
<dbReference type="EMBL" id="PRDW01000002">
    <property type="protein sequence ID" value="PPB84787.1"/>
    <property type="molecule type" value="Genomic_DNA"/>
</dbReference>
<dbReference type="Pfam" id="PF00905">
    <property type="entry name" value="Transpeptidase"/>
    <property type="match status" value="1"/>
</dbReference>
<evidence type="ECO:0000256" key="6">
    <source>
        <dbReference type="ARBA" id="ARBA00022670"/>
    </source>
</evidence>
<dbReference type="Pfam" id="PF03717">
    <property type="entry name" value="PBP_dimer"/>
    <property type="match status" value="1"/>
</dbReference>
<evidence type="ECO:0000256" key="7">
    <source>
        <dbReference type="ARBA" id="ARBA00022692"/>
    </source>
</evidence>
<dbReference type="GO" id="GO:0009252">
    <property type="term" value="P:peptidoglycan biosynthetic process"/>
    <property type="evidence" value="ECO:0007669"/>
    <property type="project" value="UniProtKB-UniRule"/>
</dbReference>
<keyword evidence="15 16" id="KW-0961">Cell wall biogenesis/degradation</keyword>
<dbReference type="EC" id="3.4.16.4" evidence="16"/>
<proteinExistence type="inferred from homology"/>
<evidence type="ECO:0000259" key="18">
    <source>
        <dbReference type="Pfam" id="PF03717"/>
    </source>
</evidence>
<dbReference type="GO" id="GO:0008658">
    <property type="term" value="F:penicillin binding"/>
    <property type="evidence" value="ECO:0007669"/>
    <property type="project" value="InterPro"/>
</dbReference>
<dbReference type="AlphaFoldDB" id="A0A2P5KDJ8"/>
<dbReference type="Gene3D" id="3.40.710.10">
    <property type="entry name" value="DD-peptidase/beta-lactamase superfamily"/>
    <property type="match status" value="1"/>
</dbReference>
<protein>
    <recommendedName>
        <fullName evidence="16">Peptidoglycan D,D-transpeptidase FtsI</fullName>
        <ecNumber evidence="16">3.4.16.4</ecNumber>
    </recommendedName>
    <alternativeName>
        <fullName evidence="16">Penicillin-binding protein 3</fullName>
        <shortName evidence="16">PBP-3</shortName>
    </alternativeName>
</protein>
<dbReference type="GO" id="GO:0071555">
    <property type="term" value="P:cell wall organization"/>
    <property type="evidence" value="ECO:0007669"/>
    <property type="project" value="UniProtKB-KW"/>
</dbReference>
<keyword evidence="6 16" id="KW-0645">Protease</keyword>
<dbReference type="SUPFAM" id="SSF56601">
    <property type="entry name" value="beta-lactamase/transpeptidase-like"/>
    <property type="match status" value="1"/>
</dbReference>
<keyword evidence="5 16" id="KW-0121">Carboxypeptidase</keyword>
<dbReference type="InterPro" id="IPR001460">
    <property type="entry name" value="PCN-bd_Tpept"/>
</dbReference>
<evidence type="ECO:0000259" key="17">
    <source>
        <dbReference type="Pfam" id="PF00905"/>
    </source>
</evidence>
<dbReference type="GO" id="GO:0000917">
    <property type="term" value="P:division septum assembly"/>
    <property type="evidence" value="ECO:0007669"/>
    <property type="project" value="UniProtKB-KW"/>
</dbReference>
<keyword evidence="9 16" id="KW-0133">Cell shape</keyword>
<keyword evidence="8 16" id="KW-0378">Hydrolase</keyword>
<keyword evidence="2 16" id="KW-1003">Cell membrane</keyword>
<keyword evidence="3 16" id="KW-0997">Cell inner membrane</keyword>
<accession>A0A2P5KDJ8</accession>
<dbReference type="RefSeq" id="WP_104076494.1">
    <property type="nucleotide sequence ID" value="NZ_CP062178.1"/>
</dbReference>
<keyword evidence="13 16" id="KW-0717">Septation</keyword>
<evidence type="ECO:0000256" key="4">
    <source>
        <dbReference type="ARBA" id="ARBA00022618"/>
    </source>
</evidence>
<comment type="pathway">
    <text evidence="16">Cell wall biogenesis; peptidoglycan biosynthesis.</text>
</comment>
<evidence type="ECO:0000256" key="1">
    <source>
        <dbReference type="ARBA" id="ARBA00004370"/>
    </source>
</evidence>
<keyword evidence="4 16" id="KW-0132">Cell division</keyword>
<feature type="domain" description="Penicillin-binding protein transpeptidase" evidence="17">
    <location>
        <begin position="258"/>
        <end position="557"/>
    </location>
</feature>
<dbReference type="HAMAP" id="MF_02080">
    <property type="entry name" value="FtsI_transpept"/>
    <property type="match status" value="1"/>
</dbReference>